<dbReference type="SUPFAM" id="SSF57959">
    <property type="entry name" value="Leucine zipper domain"/>
    <property type="match status" value="1"/>
</dbReference>
<sequence>MQGGRKRGAAAEPDAGCHPQAGADAQQGQQISVHEAKLRRQQELNKAAQQRYRQRRKERQSNIQATLDDMQARNSALAAQLTALQSALTGCPVAVAAGAPAPLQVPGLPLLAPAPPAPALPGPALAAPVLAAPVVAGGAGCAAWALAPGAGSAQLHPQCWQLAPASAASPEATASHGSETSGPSPAMDAAPPSPRQPSPATPEAPWAAPLAALRAFESEHGVARCLLAGDALPPAVAAELAALVSAAVNALCALDEPPGAGATPAPIAKEQWLSVLAGLALSDGQMRAVLEARDELLAALAARADERRSLAQRLLAACDAAGPGAAPLPLPLALQTLGYEQGAVRASLAARDVVSQLRAGLAADADRLRAFASRLLTAVLSPEQAALVLARAPALEDIPAFASTLAELFEMASRLGLGTGPSAAAVAAAAAAAGASMKRGSGRGAPAAPPRAPAPTPLGGPILFQPPLPSTAAAMPSAQGLFGLWPAAADPGSASGGGAAGSGSETTAAEADAALADAFGLDATLIHDMLDGEEPYAGPLSVPSPLL</sequence>
<feature type="compositionally biased region" description="Pro residues" evidence="1">
    <location>
        <begin position="191"/>
        <end position="202"/>
    </location>
</feature>
<accession>A0A2V0NW53</accession>
<reference evidence="3 4" key="1">
    <citation type="journal article" date="2018" name="Sci. Rep.">
        <title>Raphidocelis subcapitata (=Pseudokirchneriella subcapitata) provides an insight into genome evolution and environmental adaptations in the Sphaeropleales.</title>
        <authorList>
            <person name="Suzuki S."/>
            <person name="Yamaguchi H."/>
            <person name="Nakajima N."/>
            <person name="Kawachi M."/>
        </authorList>
    </citation>
    <scope>NUCLEOTIDE SEQUENCE [LARGE SCALE GENOMIC DNA]</scope>
    <source>
        <strain evidence="3 4">NIES-35</strain>
    </source>
</reference>
<dbReference type="Gene3D" id="1.20.5.170">
    <property type="match status" value="1"/>
</dbReference>
<keyword evidence="4" id="KW-1185">Reference proteome</keyword>
<evidence type="ECO:0000313" key="4">
    <source>
        <dbReference type="Proteomes" id="UP000247498"/>
    </source>
</evidence>
<dbReference type="InterPro" id="IPR046347">
    <property type="entry name" value="bZIP_sf"/>
</dbReference>
<comment type="caution">
    <text evidence="3">The sequence shown here is derived from an EMBL/GenBank/DDBJ whole genome shotgun (WGS) entry which is preliminary data.</text>
</comment>
<name>A0A2V0NW53_9CHLO</name>
<evidence type="ECO:0000259" key="2">
    <source>
        <dbReference type="PROSITE" id="PS50217"/>
    </source>
</evidence>
<evidence type="ECO:0000256" key="1">
    <source>
        <dbReference type="SAM" id="MobiDB-lite"/>
    </source>
</evidence>
<feature type="compositionally biased region" description="Low complexity" evidence="1">
    <location>
        <begin position="20"/>
        <end position="30"/>
    </location>
</feature>
<proteinExistence type="predicted"/>
<gene>
    <name evidence="3" type="ORF">Rsub_04983</name>
</gene>
<feature type="compositionally biased region" description="Basic and acidic residues" evidence="1">
    <location>
        <begin position="34"/>
        <end position="43"/>
    </location>
</feature>
<feature type="domain" description="BZIP" evidence="2">
    <location>
        <begin position="35"/>
        <end position="85"/>
    </location>
</feature>
<dbReference type="SMART" id="SM00338">
    <property type="entry name" value="BRLZ"/>
    <property type="match status" value="1"/>
</dbReference>
<dbReference type="GO" id="GO:0003700">
    <property type="term" value="F:DNA-binding transcription factor activity"/>
    <property type="evidence" value="ECO:0007669"/>
    <property type="project" value="InterPro"/>
</dbReference>
<dbReference type="EMBL" id="BDRX01000027">
    <property type="protein sequence ID" value="GBF91878.1"/>
    <property type="molecule type" value="Genomic_DNA"/>
</dbReference>
<feature type="compositionally biased region" description="Low complexity" evidence="1">
    <location>
        <begin position="166"/>
        <end position="190"/>
    </location>
</feature>
<dbReference type="InParanoid" id="A0A2V0NW53"/>
<dbReference type="STRING" id="307507.A0A2V0NW53"/>
<dbReference type="AlphaFoldDB" id="A0A2V0NW53"/>
<dbReference type="InterPro" id="IPR004827">
    <property type="entry name" value="bZIP"/>
</dbReference>
<organism evidence="3 4">
    <name type="scientific">Raphidocelis subcapitata</name>
    <dbReference type="NCBI Taxonomy" id="307507"/>
    <lineage>
        <taxon>Eukaryota</taxon>
        <taxon>Viridiplantae</taxon>
        <taxon>Chlorophyta</taxon>
        <taxon>core chlorophytes</taxon>
        <taxon>Chlorophyceae</taxon>
        <taxon>CS clade</taxon>
        <taxon>Sphaeropleales</taxon>
        <taxon>Selenastraceae</taxon>
        <taxon>Raphidocelis</taxon>
    </lineage>
</organism>
<feature type="region of interest" description="Disordered" evidence="1">
    <location>
        <begin position="1"/>
        <end position="60"/>
    </location>
</feature>
<dbReference type="CDD" id="cd14686">
    <property type="entry name" value="bZIP"/>
    <property type="match status" value="1"/>
</dbReference>
<evidence type="ECO:0000313" key="3">
    <source>
        <dbReference type="EMBL" id="GBF91878.1"/>
    </source>
</evidence>
<feature type="region of interest" description="Disordered" evidence="1">
    <location>
        <begin position="166"/>
        <end position="204"/>
    </location>
</feature>
<dbReference type="Proteomes" id="UP000247498">
    <property type="component" value="Unassembled WGS sequence"/>
</dbReference>
<protein>
    <recommendedName>
        <fullName evidence="2">BZIP domain-containing protein</fullName>
    </recommendedName>
</protein>
<dbReference type="PROSITE" id="PS50217">
    <property type="entry name" value="BZIP"/>
    <property type="match status" value="1"/>
</dbReference>